<sequence length="334" mass="38687">MDIYHEGQRHYDFMKLYLEKGTDSTTKALNKGTLELAETIRAKRQIEINHSEHGLIPKFKRNADFVEYFKTIGESKGASALLWNCTLNHLRKFTDGKVVFKNINERWLEMWQNFLLKQVSRNSAHTYHAKIITALNQAVKDGIIQNNPCLRVPNIKKEDTERQYLTFDEIKQLSRTMPKTESGKEVARMFLFGCFTGLSLANLETLTFEQIEGDNVKFFRTKTKTWQYVPLNQTAIDLIGENVNRETTQLIFKIPARTQSKSLLKKWGQQAGIRKNMFFHLSRHTFATLNLIHGTDLYTVSKLLGHKEISTTQIYAKVIDSVKRQAVNNLPQLE</sequence>
<dbReference type="PANTHER" id="PTHR30349:SF64">
    <property type="entry name" value="PROPHAGE INTEGRASE INTD-RELATED"/>
    <property type="match status" value="1"/>
</dbReference>
<evidence type="ECO:0000256" key="3">
    <source>
        <dbReference type="ARBA" id="ARBA00023172"/>
    </source>
</evidence>
<feature type="domain" description="Tyr recombinase" evidence="4">
    <location>
        <begin position="160"/>
        <end position="328"/>
    </location>
</feature>
<dbReference type="InterPro" id="IPR025269">
    <property type="entry name" value="SAM-like_dom"/>
</dbReference>
<dbReference type="CDD" id="cd01185">
    <property type="entry name" value="INTN1_C_like"/>
    <property type="match status" value="1"/>
</dbReference>
<dbReference type="GO" id="GO:0015074">
    <property type="term" value="P:DNA integration"/>
    <property type="evidence" value="ECO:0007669"/>
    <property type="project" value="InterPro"/>
</dbReference>
<dbReference type="InterPro" id="IPR011010">
    <property type="entry name" value="DNA_brk_join_enz"/>
</dbReference>
<gene>
    <name evidence="5" type="ORF">METZ01_LOCUS265963</name>
</gene>
<accession>A0A382JMZ1</accession>
<dbReference type="SUPFAM" id="SSF56349">
    <property type="entry name" value="DNA breaking-rejoining enzymes"/>
    <property type="match status" value="1"/>
</dbReference>
<dbReference type="AlphaFoldDB" id="A0A382JMZ1"/>
<name>A0A382JMZ1_9ZZZZ</name>
<dbReference type="GO" id="GO:0006310">
    <property type="term" value="P:DNA recombination"/>
    <property type="evidence" value="ECO:0007669"/>
    <property type="project" value="UniProtKB-KW"/>
</dbReference>
<dbReference type="InterPro" id="IPR013762">
    <property type="entry name" value="Integrase-like_cat_sf"/>
</dbReference>
<dbReference type="Gene3D" id="1.10.443.10">
    <property type="entry name" value="Intergrase catalytic core"/>
    <property type="match status" value="1"/>
</dbReference>
<dbReference type="Gene3D" id="1.10.150.130">
    <property type="match status" value="1"/>
</dbReference>
<dbReference type="EMBL" id="UINC01075180">
    <property type="protein sequence ID" value="SVC13109.1"/>
    <property type="molecule type" value="Genomic_DNA"/>
</dbReference>
<proteinExistence type="inferred from homology"/>
<evidence type="ECO:0000313" key="5">
    <source>
        <dbReference type="EMBL" id="SVC13109.1"/>
    </source>
</evidence>
<keyword evidence="3" id="KW-0233">DNA recombination</keyword>
<organism evidence="5">
    <name type="scientific">marine metagenome</name>
    <dbReference type="NCBI Taxonomy" id="408172"/>
    <lineage>
        <taxon>unclassified sequences</taxon>
        <taxon>metagenomes</taxon>
        <taxon>ecological metagenomes</taxon>
    </lineage>
</organism>
<reference evidence="5" key="1">
    <citation type="submission" date="2018-05" db="EMBL/GenBank/DDBJ databases">
        <authorList>
            <person name="Lanie J.A."/>
            <person name="Ng W.-L."/>
            <person name="Kazmierczak K.M."/>
            <person name="Andrzejewski T.M."/>
            <person name="Davidsen T.M."/>
            <person name="Wayne K.J."/>
            <person name="Tettelin H."/>
            <person name="Glass J.I."/>
            <person name="Rusch D."/>
            <person name="Podicherti R."/>
            <person name="Tsui H.-C.T."/>
            <person name="Winkler M.E."/>
        </authorList>
    </citation>
    <scope>NUCLEOTIDE SEQUENCE</scope>
</reference>
<dbReference type="PANTHER" id="PTHR30349">
    <property type="entry name" value="PHAGE INTEGRASE-RELATED"/>
    <property type="match status" value="1"/>
</dbReference>
<dbReference type="PROSITE" id="PS51898">
    <property type="entry name" value="TYR_RECOMBINASE"/>
    <property type="match status" value="1"/>
</dbReference>
<dbReference type="InterPro" id="IPR002104">
    <property type="entry name" value="Integrase_catalytic"/>
</dbReference>
<dbReference type="InterPro" id="IPR050090">
    <property type="entry name" value="Tyrosine_recombinase_XerCD"/>
</dbReference>
<comment type="similarity">
    <text evidence="1">Belongs to the 'phage' integrase family.</text>
</comment>
<dbReference type="Pfam" id="PF00589">
    <property type="entry name" value="Phage_integrase"/>
    <property type="match status" value="1"/>
</dbReference>
<dbReference type="GO" id="GO:0003677">
    <property type="term" value="F:DNA binding"/>
    <property type="evidence" value="ECO:0007669"/>
    <property type="project" value="UniProtKB-KW"/>
</dbReference>
<dbReference type="Pfam" id="PF13102">
    <property type="entry name" value="Phage_int_SAM_5"/>
    <property type="match status" value="1"/>
</dbReference>
<evidence type="ECO:0000256" key="1">
    <source>
        <dbReference type="ARBA" id="ARBA00008857"/>
    </source>
</evidence>
<evidence type="ECO:0000256" key="2">
    <source>
        <dbReference type="ARBA" id="ARBA00023125"/>
    </source>
</evidence>
<feature type="non-terminal residue" evidence="5">
    <location>
        <position position="334"/>
    </location>
</feature>
<protein>
    <recommendedName>
        <fullName evidence="4">Tyr recombinase domain-containing protein</fullName>
    </recommendedName>
</protein>
<keyword evidence="2" id="KW-0238">DNA-binding</keyword>
<dbReference type="InterPro" id="IPR010998">
    <property type="entry name" value="Integrase_recombinase_N"/>
</dbReference>
<evidence type="ECO:0000259" key="4">
    <source>
        <dbReference type="PROSITE" id="PS51898"/>
    </source>
</evidence>